<keyword evidence="4" id="KW-1185">Reference proteome</keyword>
<dbReference type="EMBL" id="FN653020">
    <property type="protein sequence ID" value="CBY22938.1"/>
    <property type="molecule type" value="Genomic_DNA"/>
</dbReference>
<dbReference type="FunCoup" id="E4X0Q4">
    <property type="interactions" value="413"/>
</dbReference>
<protein>
    <recommendedName>
        <fullName evidence="2">J domain-containing protein</fullName>
    </recommendedName>
</protein>
<evidence type="ECO:0000313" key="4">
    <source>
        <dbReference type="Proteomes" id="UP000001307"/>
    </source>
</evidence>
<dbReference type="SUPFAM" id="SSF46565">
    <property type="entry name" value="Chaperone J-domain"/>
    <property type="match status" value="1"/>
</dbReference>
<dbReference type="InParanoid" id="E4X0Q4"/>
<dbReference type="Proteomes" id="UP000001307">
    <property type="component" value="Unassembled WGS sequence"/>
</dbReference>
<dbReference type="Pfam" id="PF00226">
    <property type="entry name" value="DnaJ"/>
    <property type="match status" value="1"/>
</dbReference>
<organism evidence="3">
    <name type="scientific">Oikopleura dioica</name>
    <name type="common">Tunicate</name>
    <dbReference type="NCBI Taxonomy" id="34765"/>
    <lineage>
        <taxon>Eukaryota</taxon>
        <taxon>Metazoa</taxon>
        <taxon>Chordata</taxon>
        <taxon>Tunicata</taxon>
        <taxon>Appendicularia</taxon>
        <taxon>Copelata</taxon>
        <taxon>Oikopleuridae</taxon>
        <taxon>Oikopleura</taxon>
    </lineage>
</organism>
<evidence type="ECO:0000313" key="3">
    <source>
        <dbReference type="EMBL" id="CBY22938.1"/>
    </source>
</evidence>
<sequence length="243" mass="28258">MASGINVDAAVSSFMSEIREVEKRDSVLTKEQQIKRLTKPGSKYGNLNPYAVLMIGYDVELDAARKQFRKLSILTHPDKNPEQKELAQRAFDAVKAAWETLSDPEKRETCENVIANAKRTLDDEIAAKRKEMRQKGRAVIIPEDDPNVYKQELHKKTVKLFADLERLKHEIANRESEMRKRAADIEKVEELEVKKAQEFKRNFEGTRQKRTDSWNSFMKEKKKKKVKSVRGSFKPPKQKIEKR</sequence>
<dbReference type="InterPro" id="IPR001623">
    <property type="entry name" value="DnaJ_domain"/>
</dbReference>
<dbReference type="Gene3D" id="1.10.287.110">
    <property type="entry name" value="DnaJ domain"/>
    <property type="match status" value="1"/>
</dbReference>
<gene>
    <name evidence="3" type="ORF">GSOID_T00014861001</name>
</gene>
<dbReference type="OrthoDB" id="342454at2759"/>
<feature type="domain" description="J" evidence="2">
    <location>
        <begin position="48"/>
        <end position="126"/>
    </location>
</feature>
<name>E4X0Q4_OIKDI</name>
<evidence type="ECO:0000256" key="1">
    <source>
        <dbReference type="SAM" id="MobiDB-lite"/>
    </source>
</evidence>
<dbReference type="PRINTS" id="PR00625">
    <property type="entry name" value="JDOMAIN"/>
</dbReference>
<dbReference type="InterPro" id="IPR042858">
    <property type="entry name" value="DNAJC8"/>
</dbReference>
<dbReference type="AlphaFoldDB" id="E4X0Q4"/>
<dbReference type="InterPro" id="IPR036869">
    <property type="entry name" value="J_dom_sf"/>
</dbReference>
<dbReference type="PANTHER" id="PTHR15606">
    <property type="entry name" value="DNAJ HOMOLOG SUBFAMILY C MEMBER 8/LIPOPOLYSACCHARIDE SPECIFIC RESPONSE-7-RELATED"/>
    <property type="match status" value="1"/>
</dbReference>
<dbReference type="CDD" id="cd06257">
    <property type="entry name" value="DnaJ"/>
    <property type="match status" value="1"/>
</dbReference>
<reference evidence="3" key="1">
    <citation type="journal article" date="2010" name="Science">
        <title>Plasticity of animal genome architecture unmasked by rapid evolution of a pelagic tunicate.</title>
        <authorList>
            <person name="Denoeud F."/>
            <person name="Henriet S."/>
            <person name="Mungpakdee S."/>
            <person name="Aury J.M."/>
            <person name="Da Silva C."/>
            <person name="Brinkmann H."/>
            <person name="Mikhaleva J."/>
            <person name="Olsen L.C."/>
            <person name="Jubin C."/>
            <person name="Canestro C."/>
            <person name="Bouquet J.M."/>
            <person name="Danks G."/>
            <person name="Poulain J."/>
            <person name="Campsteijn C."/>
            <person name="Adamski M."/>
            <person name="Cross I."/>
            <person name="Yadetie F."/>
            <person name="Muffato M."/>
            <person name="Louis A."/>
            <person name="Butcher S."/>
            <person name="Tsagkogeorga G."/>
            <person name="Konrad A."/>
            <person name="Singh S."/>
            <person name="Jensen M.F."/>
            <person name="Cong E.H."/>
            <person name="Eikeseth-Otteraa H."/>
            <person name="Noel B."/>
            <person name="Anthouard V."/>
            <person name="Porcel B.M."/>
            <person name="Kachouri-Lafond R."/>
            <person name="Nishino A."/>
            <person name="Ugolini M."/>
            <person name="Chourrout P."/>
            <person name="Nishida H."/>
            <person name="Aasland R."/>
            <person name="Huzurbazar S."/>
            <person name="Westhof E."/>
            <person name="Delsuc F."/>
            <person name="Lehrach H."/>
            <person name="Reinhardt R."/>
            <person name="Weissenbach J."/>
            <person name="Roy S.W."/>
            <person name="Artiguenave F."/>
            <person name="Postlethwait J.H."/>
            <person name="Manak J.R."/>
            <person name="Thompson E.M."/>
            <person name="Jaillon O."/>
            <person name="Du Pasquier L."/>
            <person name="Boudinot P."/>
            <person name="Liberles D.A."/>
            <person name="Volff J.N."/>
            <person name="Philippe H."/>
            <person name="Lenhard B."/>
            <person name="Roest Crollius H."/>
            <person name="Wincker P."/>
            <person name="Chourrout D."/>
        </authorList>
    </citation>
    <scope>NUCLEOTIDE SEQUENCE [LARGE SCALE GENOMIC DNA]</scope>
</reference>
<dbReference type="GO" id="GO:0005634">
    <property type="term" value="C:nucleus"/>
    <property type="evidence" value="ECO:0007669"/>
    <property type="project" value="TreeGrafter"/>
</dbReference>
<dbReference type="SMART" id="SM00271">
    <property type="entry name" value="DnaJ"/>
    <property type="match status" value="1"/>
</dbReference>
<evidence type="ECO:0000259" key="2">
    <source>
        <dbReference type="PROSITE" id="PS50076"/>
    </source>
</evidence>
<feature type="region of interest" description="Disordered" evidence="1">
    <location>
        <begin position="204"/>
        <end position="243"/>
    </location>
</feature>
<accession>E4X0Q4</accession>
<dbReference type="PROSITE" id="PS50076">
    <property type="entry name" value="DNAJ_2"/>
    <property type="match status" value="1"/>
</dbReference>
<proteinExistence type="predicted"/>
<dbReference type="PANTHER" id="PTHR15606:SF4">
    <property type="entry name" value="DNAJ HOMOLOG SUBFAMILY C MEMBER 8"/>
    <property type="match status" value="1"/>
</dbReference>